<dbReference type="EMBL" id="BPVZ01000031">
    <property type="protein sequence ID" value="GKV10007.1"/>
    <property type="molecule type" value="Genomic_DNA"/>
</dbReference>
<keyword evidence="2" id="KW-1185">Reference proteome</keyword>
<dbReference type="Proteomes" id="UP001054252">
    <property type="component" value="Unassembled WGS sequence"/>
</dbReference>
<dbReference type="AlphaFoldDB" id="A0AAV5JEP1"/>
<protein>
    <submittedName>
        <fullName evidence="1">Uncharacterized protein</fullName>
    </submittedName>
</protein>
<proteinExistence type="predicted"/>
<accession>A0AAV5JEP1</accession>
<sequence>MVCTVNFLSPNWCICSGRSCTTIRAMSPVTLLKSLTVFCVKGSDTIPSL</sequence>
<evidence type="ECO:0000313" key="1">
    <source>
        <dbReference type="EMBL" id="GKV10007.1"/>
    </source>
</evidence>
<reference evidence="1 2" key="1">
    <citation type="journal article" date="2021" name="Commun. Biol.">
        <title>The genome of Shorea leprosula (Dipterocarpaceae) highlights the ecological relevance of drought in aseasonal tropical rainforests.</title>
        <authorList>
            <person name="Ng K.K.S."/>
            <person name="Kobayashi M.J."/>
            <person name="Fawcett J.A."/>
            <person name="Hatakeyama M."/>
            <person name="Paape T."/>
            <person name="Ng C.H."/>
            <person name="Ang C.C."/>
            <person name="Tnah L.H."/>
            <person name="Lee C.T."/>
            <person name="Nishiyama T."/>
            <person name="Sese J."/>
            <person name="O'Brien M.J."/>
            <person name="Copetti D."/>
            <person name="Mohd Noor M.I."/>
            <person name="Ong R.C."/>
            <person name="Putra M."/>
            <person name="Sireger I.Z."/>
            <person name="Indrioko S."/>
            <person name="Kosugi Y."/>
            <person name="Izuno A."/>
            <person name="Isagi Y."/>
            <person name="Lee S.L."/>
            <person name="Shimizu K.K."/>
        </authorList>
    </citation>
    <scope>NUCLEOTIDE SEQUENCE [LARGE SCALE GENOMIC DNA]</scope>
    <source>
        <strain evidence="1">214</strain>
    </source>
</reference>
<organism evidence="1 2">
    <name type="scientific">Rubroshorea leprosula</name>
    <dbReference type="NCBI Taxonomy" id="152421"/>
    <lineage>
        <taxon>Eukaryota</taxon>
        <taxon>Viridiplantae</taxon>
        <taxon>Streptophyta</taxon>
        <taxon>Embryophyta</taxon>
        <taxon>Tracheophyta</taxon>
        <taxon>Spermatophyta</taxon>
        <taxon>Magnoliopsida</taxon>
        <taxon>eudicotyledons</taxon>
        <taxon>Gunneridae</taxon>
        <taxon>Pentapetalae</taxon>
        <taxon>rosids</taxon>
        <taxon>malvids</taxon>
        <taxon>Malvales</taxon>
        <taxon>Dipterocarpaceae</taxon>
        <taxon>Rubroshorea</taxon>
    </lineage>
</organism>
<name>A0AAV5JEP1_9ROSI</name>
<evidence type="ECO:0000313" key="2">
    <source>
        <dbReference type="Proteomes" id="UP001054252"/>
    </source>
</evidence>
<gene>
    <name evidence="1" type="ORF">SLEP1_g21432</name>
</gene>
<comment type="caution">
    <text evidence="1">The sequence shown here is derived from an EMBL/GenBank/DDBJ whole genome shotgun (WGS) entry which is preliminary data.</text>
</comment>